<keyword evidence="5" id="KW-1185">Reference proteome</keyword>
<sequence>MKALKVLGWIIVPYVMIFAFWKKIGVAGKIFGTTWATLVALMVIGNMVGEKAADKQVTAPVVSVAASATPSVIEAKKEEASPTPTPKPATPTPVPTPKPTPKNKESISKEEFDAIKTGMTYDEVSKIIGGPGEVLSESGTKGGTGLDIHTVMYMYKGEGSLGANSNMMFQNEKLINKAQIGLK</sequence>
<keyword evidence="3" id="KW-0472">Membrane</keyword>
<protein>
    <recommendedName>
        <fullName evidence="6">DUF3862 domain-containing protein</fullName>
    </recommendedName>
</protein>
<keyword evidence="3" id="KW-0812">Transmembrane</keyword>
<accession>A0ABN8HA75</accession>
<dbReference type="Proteomes" id="UP000838821">
    <property type="component" value="Unassembled WGS sequence"/>
</dbReference>
<reference evidence="4" key="1">
    <citation type="submission" date="2022-01" db="EMBL/GenBank/DDBJ databases">
        <authorList>
            <person name="Criscuolo A."/>
        </authorList>
    </citation>
    <scope>NUCLEOTIDE SEQUENCE</scope>
    <source>
        <strain evidence="4">CIP111891</strain>
    </source>
</reference>
<feature type="transmembrane region" description="Helical" evidence="3">
    <location>
        <begin position="7"/>
        <end position="24"/>
    </location>
</feature>
<name>A0ABN8HA75_9BACL</name>
<dbReference type="Gene3D" id="3.30.1450.10">
    <property type="match status" value="1"/>
</dbReference>
<evidence type="ECO:0000313" key="4">
    <source>
        <dbReference type="EMBL" id="CAH1230598.1"/>
    </source>
</evidence>
<feature type="compositionally biased region" description="Pro residues" evidence="2">
    <location>
        <begin position="83"/>
        <end position="100"/>
    </location>
</feature>
<comment type="caution">
    <text evidence="4">The sequence shown here is derived from an EMBL/GenBank/DDBJ whole genome shotgun (WGS) entry which is preliminary data.</text>
</comment>
<dbReference type="InterPro" id="IPR024418">
    <property type="entry name" value="DUF3862"/>
</dbReference>
<dbReference type="InterPro" id="IPR037873">
    <property type="entry name" value="BamE-like"/>
</dbReference>
<organism evidence="4 5">
    <name type="scientific">Paenibacillus allorhizoplanae</name>
    <dbReference type="NCBI Taxonomy" id="2905648"/>
    <lineage>
        <taxon>Bacteria</taxon>
        <taxon>Bacillati</taxon>
        <taxon>Bacillota</taxon>
        <taxon>Bacilli</taxon>
        <taxon>Bacillales</taxon>
        <taxon>Paenibacillaceae</taxon>
        <taxon>Paenibacillus</taxon>
    </lineage>
</organism>
<evidence type="ECO:0000313" key="5">
    <source>
        <dbReference type="Proteomes" id="UP000838821"/>
    </source>
</evidence>
<feature type="region of interest" description="Disordered" evidence="2">
    <location>
        <begin position="73"/>
        <end position="109"/>
    </location>
</feature>
<evidence type="ECO:0000256" key="3">
    <source>
        <dbReference type="SAM" id="Phobius"/>
    </source>
</evidence>
<proteinExistence type="predicted"/>
<keyword evidence="3" id="KW-1133">Transmembrane helix</keyword>
<dbReference type="RefSeq" id="WP_236293055.1">
    <property type="nucleotide sequence ID" value="NZ_CAKMMW010000038.1"/>
</dbReference>
<evidence type="ECO:0000256" key="1">
    <source>
        <dbReference type="ARBA" id="ARBA00022729"/>
    </source>
</evidence>
<gene>
    <name evidence="4" type="ORF">PAECIP111891_06693</name>
</gene>
<evidence type="ECO:0008006" key="6">
    <source>
        <dbReference type="Google" id="ProtNLM"/>
    </source>
</evidence>
<dbReference type="Pfam" id="PF12978">
    <property type="entry name" value="DUF3862"/>
    <property type="match status" value="1"/>
</dbReference>
<feature type="transmembrane region" description="Helical" evidence="3">
    <location>
        <begin position="30"/>
        <end position="48"/>
    </location>
</feature>
<keyword evidence="1" id="KW-0732">Signal</keyword>
<dbReference type="EMBL" id="CAKMMW010000038">
    <property type="protein sequence ID" value="CAH1230598.1"/>
    <property type="molecule type" value="Genomic_DNA"/>
</dbReference>
<evidence type="ECO:0000256" key="2">
    <source>
        <dbReference type="SAM" id="MobiDB-lite"/>
    </source>
</evidence>